<dbReference type="SMART" id="SM00343">
    <property type="entry name" value="ZnF_C2HC"/>
    <property type="match status" value="1"/>
</dbReference>
<dbReference type="AlphaFoldDB" id="A0A8H4QF08"/>
<dbReference type="SUPFAM" id="SSF57756">
    <property type="entry name" value="Retrovirus zinc finger-like domains"/>
    <property type="match status" value="1"/>
</dbReference>
<dbReference type="EMBL" id="JAACJL010000060">
    <property type="protein sequence ID" value="KAF4609744.1"/>
    <property type="molecule type" value="Genomic_DNA"/>
</dbReference>
<dbReference type="InterPro" id="IPR001878">
    <property type="entry name" value="Znf_CCHC"/>
</dbReference>
<accession>A0A8H4QF08</accession>
<name>A0A8H4QF08_9AGAR</name>
<feature type="compositionally biased region" description="Low complexity" evidence="3">
    <location>
        <begin position="66"/>
        <end position="81"/>
    </location>
</feature>
<evidence type="ECO:0000256" key="2">
    <source>
        <dbReference type="PROSITE-ProRule" id="PRU00047"/>
    </source>
</evidence>
<evidence type="ECO:0000313" key="6">
    <source>
        <dbReference type="Proteomes" id="UP000521872"/>
    </source>
</evidence>
<comment type="caution">
    <text evidence="5">The sequence shown here is derived from an EMBL/GenBank/DDBJ whole genome shotgun (WGS) entry which is preliminary data.</text>
</comment>
<feature type="region of interest" description="Disordered" evidence="3">
    <location>
        <begin position="41"/>
        <end position="91"/>
    </location>
</feature>
<organism evidence="5 6">
    <name type="scientific">Agrocybe pediades</name>
    <dbReference type="NCBI Taxonomy" id="84607"/>
    <lineage>
        <taxon>Eukaryota</taxon>
        <taxon>Fungi</taxon>
        <taxon>Dikarya</taxon>
        <taxon>Basidiomycota</taxon>
        <taxon>Agaricomycotina</taxon>
        <taxon>Agaricomycetes</taxon>
        <taxon>Agaricomycetidae</taxon>
        <taxon>Agaricales</taxon>
        <taxon>Agaricineae</taxon>
        <taxon>Strophariaceae</taxon>
        <taxon>Agrocybe</taxon>
    </lineage>
</organism>
<keyword evidence="2" id="KW-0862">Zinc</keyword>
<gene>
    <name evidence="5" type="ORF">D9613_011970</name>
</gene>
<evidence type="ECO:0000259" key="4">
    <source>
        <dbReference type="PROSITE" id="PS50158"/>
    </source>
</evidence>
<evidence type="ECO:0000313" key="5">
    <source>
        <dbReference type="EMBL" id="KAF4609744.1"/>
    </source>
</evidence>
<keyword evidence="2" id="KW-0479">Metal-binding</keyword>
<protein>
    <recommendedName>
        <fullName evidence="4">CCHC-type domain-containing protein</fullName>
    </recommendedName>
</protein>
<feature type="compositionally biased region" description="Polar residues" evidence="3">
    <location>
        <begin position="256"/>
        <end position="274"/>
    </location>
</feature>
<evidence type="ECO:0000256" key="1">
    <source>
        <dbReference type="ARBA" id="ARBA00022664"/>
    </source>
</evidence>
<evidence type="ECO:0000256" key="3">
    <source>
        <dbReference type="SAM" id="MobiDB-lite"/>
    </source>
</evidence>
<dbReference type="GO" id="GO:0003676">
    <property type="term" value="F:nucleic acid binding"/>
    <property type="evidence" value="ECO:0007669"/>
    <property type="project" value="InterPro"/>
</dbReference>
<dbReference type="Pfam" id="PF19259">
    <property type="entry name" value="Ty3_capsid"/>
    <property type="match status" value="1"/>
</dbReference>
<dbReference type="PROSITE" id="PS50158">
    <property type="entry name" value="ZF_CCHC"/>
    <property type="match status" value="1"/>
</dbReference>
<dbReference type="InterPro" id="IPR032567">
    <property type="entry name" value="RTL1-rel"/>
</dbReference>
<reference evidence="5 6" key="1">
    <citation type="submission" date="2019-12" db="EMBL/GenBank/DDBJ databases">
        <authorList>
            <person name="Floudas D."/>
            <person name="Bentzer J."/>
            <person name="Ahren D."/>
            <person name="Johansson T."/>
            <person name="Persson P."/>
            <person name="Tunlid A."/>
        </authorList>
    </citation>
    <scope>NUCLEOTIDE SEQUENCE [LARGE SCALE GENOMIC DNA]</scope>
    <source>
        <strain evidence="5 6">CBS 102.39</strain>
    </source>
</reference>
<feature type="domain" description="CCHC-type" evidence="4">
    <location>
        <begin position="318"/>
        <end position="333"/>
    </location>
</feature>
<dbReference type="GO" id="GO:0008270">
    <property type="term" value="F:zinc ion binding"/>
    <property type="evidence" value="ECO:0007669"/>
    <property type="project" value="UniProtKB-KW"/>
</dbReference>
<dbReference type="Proteomes" id="UP000521872">
    <property type="component" value="Unassembled WGS sequence"/>
</dbReference>
<sequence>MTTPNMDTTPMPTTSLPSVEELLQQIQLLIQEVTLLRQQQQSTTPSLTSQTSTQPSSISAASEVHPVPVTHAAPSSSASHPQIKVSPPEPFDGSMDKAETFLSQLKLYFYGKGITDDFQKVICALSYMKGGTAGKWAHEKTKVIDSAQFQEDLWNDFVYEFREVFGDPDPSNTAKHKMLMLKQGKQTADEYVASFRALVSDTGYNDAALVDQFKAGLNENLRNAVYYVPDMPKTLEGWIKWSTRLDRQWRQSDVFNKPVTSSSSPFLKAQTTKPQPRPTPYNPPVFSSSRSTVAQARQPDVVPMEVDSGWKSVKPLICFKCRKPGHKAVNCRSTVNINAMTHDELADYFGKLHLEGKEQKPEEKKQDF</sequence>
<dbReference type="InterPro" id="IPR036875">
    <property type="entry name" value="Znf_CCHC_sf"/>
</dbReference>
<feature type="compositionally biased region" description="Low complexity" evidence="3">
    <location>
        <begin position="41"/>
        <end position="57"/>
    </location>
</feature>
<feature type="region of interest" description="Disordered" evidence="3">
    <location>
        <begin position="256"/>
        <end position="300"/>
    </location>
</feature>
<keyword evidence="1" id="KW-0507">mRNA processing</keyword>
<keyword evidence="2" id="KW-0863">Zinc-finger</keyword>
<feature type="compositionally biased region" description="Polar residues" evidence="3">
    <location>
        <begin position="285"/>
        <end position="295"/>
    </location>
</feature>
<dbReference type="PANTHER" id="PTHR15503">
    <property type="entry name" value="LDOC1 RELATED"/>
    <property type="match status" value="1"/>
</dbReference>
<dbReference type="GO" id="GO:0006397">
    <property type="term" value="P:mRNA processing"/>
    <property type="evidence" value="ECO:0007669"/>
    <property type="project" value="UniProtKB-KW"/>
</dbReference>
<keyword evidence="6" id="KW-1185">Reference proteome</keyword>
<dbReference type="InterPro" id="IPR045358">
    <property type="entry name" value="Ty3_capsid"/>
</dbReference>
<dbReference type="PANTHER" id="PTHR15503:SF22">
    <property type="entry name" value="TRANSPOSON TY3-I GAG POLYPROTEIN"/>
    <property type="match status" value="1"/>
</dbReference>
<proteinExistence type="predicted"/>